<accession>E9GZV6</accession>
<evidence type="ECO:0000313" key="1">
    <source>
        <dbReference type="EMBL" id="EFX74989.1"/>
    </source>
</evidence>
<reference evidence="1 2" key="1">
    <citation type="journal article" date="2011" name="Science">
        <title>The ecoresponsive genome of Daphnia pulex.</title>
        <authorList>
            <person name="Colbourne J.K."/>
            <person name="Pfrender M.E."/>
            <person name="Gilbert D."/>
            <person name="Thomas W.K."/>
            <person name="Tucker A."/>
            <person name="Oakley T.H."/>
            <person name="Tokishita S."/>
            <person name="Aerts A."/>
            <person name="Arnold G.J."/>
            <person name="Basu M.K."/>
            <person name="Bauer D.J."/>
            <person name="Caceres C.E."/>
            <person name="Carmel L."/>
            <person name="Casola C."/>
            <person name="Choi J.H."/>
            <person name="Detter J.C."/>
            <person name="Dong Q."/>
            <person name="Dusheyko S."/>
            <person name="Eads B.D."/>
            <person name="Frohlich T."/>
            <person name="Geiler-Samerotte K.A."/>
            <person name="Gerlach D."/>
            <person name="Hatcher P."/>
            <person name="Jogdeo S."/>
            <person name="Krijgsveld J."/>
            <person name="Kriventseva E.V."/>
            <person name="Kultz D."/>
            <person name="Laforsch C."/>
            <person name="Lindquist E."/>
            <person name="Lopez J."/>
            <person name="Manak J.R."/>
            <person name="Muller J."/>
            <person name="Pangilinan J."/>
            <person name="Patwardhan R.P."/>
            <person name="Pitluck S."/>
            <person name="Pritham E.J."/>
            <person name="Rechtsteiner A."/>
            <person name="Rho M."/>
            <person name="Rogozin I.B."/>
            <person name="Sakarya O."/>
            <person name="Salamov A."/>
            <person name="Schaack S."/>
            <person name="Shapiro H."/>
            <person name="Shiga Y."/>
            <person name="Skalitzky C."/>
            <person name="Smith Z."/>
            <person name="Souvorov A."/>
            <person name="Sung W."/>
            <person name="Tang Z."/>
            <person name="Tsuchiya D."/>
            <person name="Tu H."/>
            <person name="Vos H."/>
            <person name="Wang M."/>
            <person name="Wolf Y.I."/>
            <person name="Yamagata H."/>
            <person name="Yamada T."/>
            <person name="Ye Y."/>
            <person name="Shaw J.R."/>
            <person name="Andrews J."/>
            <person name="Crease T.J."/>
            <person name="Tang H."/>
            <person name="Lucas S.M."/>
            <person name="Robertson H.M."/>
            <person name="Bork P."/>
            <person name="Koonin E.V."/>
            <person name="Zdobnov E.M."/>
            <person name="Grigoriev I.V."/>
            <person name="Lynch M."/>
            <person name="Boore J.L."/>
        </authorList>
    </citation>
    <scope>NUCLEOTIDE SEQUENCE [LARGE SCALE GENOMIC DNA]</scope>
</reference>
<sequence>MIDEEKFHCVNPVPPEEQWTERTYMLVLARLSSSGLIKDAQMKRTEECIASNLSSFLGPSLIFSSWATAFSTAANSLTNMVHDAKGNDGGKRRISYAVLLSIARTVVRTASTNFVIRMNHPDALHCFPIYLVKFQIGSIINMNLFFGLPDPGLPYPVQISLLSNLGVSENGIFLMHSLHWSNESLVTLIEELGEDNQFVICDLEKKKKITIRIDEDHAVVNSTYTFTAFKIQTRMSRTQAEYYAYTPRTQFNSKEVREQIAPIFIFTDTEQ</sequence>
<dbReference type="InParanoid" id="E9GZV6"/>
<dbReference type="Proteomes" id="UP000000305">
    <property type="component" value="Unassembled WGS sequence"/>
</dbReference>
<dbReference type="EMBL" id="GL732579">
    <property type="protein sequence ID" value="EFX74989.1"/>
    <property type="molecule type" value="Genomic_DNA"/>
</dbReference>
<evidence type="ECO:0000313" key="2">
    <source>
        <dbReference type="Proteomes" id="UP000000305"/>
    </source>
</evidence>
<gene>
    <name evidence="1" type="ORF">DAPPUDRAFT_323816</name>
</gene>
<proteinExistence type="predicted"/>
<organism evidence="1 2">
    <name type="scientific">Daphnia pulex</name>
    <name type="common">Water flea</name>
    <dbReference type="NCBI Taxonomy" id="6669"/>
    <lineage>
        <taxon>Eukaryota</taxon>
        <taxon>Metazoa</taxon>
        <taxon>Ecdysozoa</taxon>
        <taxon>Arthropoda</taxon>
        <taxon>Crustacea</taxon>
        <taxon>Branchiopoda</taxon>
        <taxon>Diplostraca</taxon>
        <taxon>Cladocera</taxon>
        <taxon>Anomopoda</taxon>
        <taxon>Daphniidae</taxon>
        <taxon>Daphnia</taxon>
    </lineage>
</organism>
<dbReference type="AlphaFoldDB" id="E9GZV6"/>
<keyword evidence="2" id="KW-1185">Reference proteome</keyword>
<dbReference type="KEGG" id="dpx:DAPPUDRAFT_323816"/>
<name>E9GZV6_DAPPU</name>
<dbReference type="HOGENOM" id="CLU_1027665_0_0_1"/>
<protein>
    <submittedName>
        <fullName evidence="1">Uncharacterized protein</fullName>
    </submittedName>
</protein>